<protein>
    <submittedName>
        <fullName evidence="3">Uncharacterized protein</fullName>
    </submittedName>
</protein>
<evidence type="ECO:0000313" key="3">
    <source>
        <dbReference type="EMBL" id="SDH27153.1"/>
    </source>
</evidence>
<dbReference type="STRING" id="399736.SAMN04489720_0622"/>
<proteinExistence type="predicted"/>
<keyword evidence="2" id="KW-0812">Transmembrane</keyword>
<name>A0A1G8B286_9MICO</name>
<keyword evidence="2" id="KW-0472">Membrane</keyword>
<dbReference type="Proteomes" id="UP000198822">
    <property type="component" value="Chromosome I"/>
</dbReference>
<dbReference type="OrthoDB" id="9820591at2"/>
<keyword evidence="4" id="KW-1185">Reference proteome</keyword>
<accession>A0A1G8B286</accession>
<evidence type="ECO:0000256" key="2">
    <source>
        <dbReference type="SAM" id="Phobius"/>
    </source>
</evidence>
<evidence type="ECO:0000313" key="4">
    <source>
        <dbReference type="Proteomes" id="UP000198822"/>
    </source>
</evidence>
<dbReference type="RefSeq" id="WP_092502351.1">
    <property type="nucleotide sequence ID" value="NZ_LT629695.1"/>
</dbReference>
<sequence>MDATTWRRRRRIALAIGTAIVLAVMGAYVAIWVLAPEWRSSYLVIWPIIAAPGLVLMARQRPRRLRARLQAVEATIDVDETAMLMAVQERQATWWLGTRGWFTSYLVLVDDPVGYALWDVRRGQPVEVVRCSWAHVADAVVREGGAYVDLDPVVSGDPVVRLIPTAFRDEPPQLRQTPSRALAFAARIRDRLHAFDPEAHPRPPRPSDDIDWTGLSKA</sequence>
<feature type="region of interest" description="Disordered" evidence="1">
    <location>
        <begin position="195"/>
        <end position="218"/>
    </location>
</feature>
<dbReference type="EMBL" id="LT629695">
    <property type="protein sequence ID" value="SDH27153.1"/>
    <property type="molecule type" value="Genomic_DNA"/>
</dbReference>
<reference evidence="4" key="1">
    <citation type="submission" date="2016-10" db="EMBL/GenBank/DDBJ databases">
        <authorList>
            <person name="Varghese N."/>
            <person name="Submissions S."/>
        </authorList>
    </citation>
    <scope>NUCLEOTIDE SEQUENCE [LARGE SCALE GENOMIC DNA]</scope>
    <source>
        <strain evidence="4">DSM 22002</strain>
    </source>
</reference>
<gene>
    <name evidence="3" type="ORF">SAMN04489720_0622</name>
</gene>
<keyword evidence="2" id="KW-1133">Transmembrane helix</keyword>
<feature type="transmembrane region" description="Helical" evidence="2">
    <location>
        <begin position="41"/>
        <end position="58"/>
    </location>
</feature>
<dbReference type="AlphaFoldDB" id="A0A1G8B286"/>
<feature type="transmembrane region" description="Helical" evidence="2">
    <location>
        <begin position="12"/>
        <end position="35"/>
    </location>
</feature>
<feature type="compositionally biased region" description="Basic and acidic residues" evidence="1">
    <location>
        <begin position="195"/>
        <end position="208"/>
    </location>
</feature>
<organism evidence="3 4">
    <name type="scientific">Agrococcus jejuensis</name>
    <dbReference type="NCBI Taxonomy" id="399736"/>
    <lineage>
        <taxon>Bacteria</taxon>
        <taxon>Bacillati</taxon>
        <taxon>Actinomycetota</taxon>
        <taxon>Actinomycetes</taxon>
        <taxon>Micrococcales</taxon>
        <taxon>Microbacteriaceae</taxon>
        <taxon>Agrococcus</taxon>
    </lineage>
</organism>
<evidence type="ECO:0000256" key="1">
    <source>
        <dbReference type="SAM" id="MobiDB-lite"/>
    </source>
</evidence>